<reference evidence="1" key="1">
    <citation type="submission" date="2013-04" db="EMBL/GenBank/DDBJ databases">
        <title>Comparative Genomics of Relapsing Fever Spirochetes.</title>
        <authorList>
            <person name="Schwan T.G."/>
            <person name="Raffel S.J."/>
            <person name="Porcella S.F."/>
            <person name="Martens C.A."/>
            <person name="Bruno D.P."/>
            <person name="Ricklefs S.M."/>
            <person name="Barbian K.B."/>
        </authorList>
    </citation>
    <scope>NUCLEOTIDE SEQUENCE</scope>
    <source>
        <strain evidence="1">SLO</strain>
        <plasmid evidence="1">unnamed</plasmid>
    </source>
</reference>
<sequence>MLFRIYKVMSSIRDRLSKLASRVISYFKNEETLKLYKGTYAYLENLASHDITFNKNNSSEFKGVLFSIKADTLASVPEINLYDIKSLHKLYTTSNLDFELKDRISDESTFYEILSIDSSVGYLTMILKEVEWK</sequence>
<dbReference type="HOGENOM" id="CLU_1999511_0_0_12"/>
<accession>W5SSX8</accession>
<geneLocation type="plasmid" evidence="1">
    <name>unnamed</name>
</geneLocation>
<name>W5SSX8_BORPR</name>
<organism evidence="1">
    <name type="scientific">Borrelia parkeri SLO</name>
    <dbReference type="NCBI Taxonomy" id="1313294"/>
    <lineage>
        <taxon>Bacteria</taxon>
        <taxon>Pseudomonadati</taxon>
        <taxon>Spirochaetota</taxon>
        <taxon>Spirochaetia</taxon>
        <taxon>Spirochaetales</taxon>
        <taxon>Borreliaceae</taxon>
        <taxon>Borrelia</taxon>
    </lineage>
</organism>
<dbReference type="EMBL" id="CP005879">
    <property type="protein sequence ID" value="AHH10045.1"/>
    <property type="molecule type" value="Genomic_DNA"/>
</dbReference>
<dbReference type="AlphaFoldDB" id="W5SSX8"/>
<dbReference type="Pfam" id="PF07405">
    <property type="entry name" value="DUF1506"/>
    <property type="match status" value="1"/>
</dbReference>
<keyword evidence="1" id="KW-0614">Plasmid</keyword>
<evidence type="ECO:0000313" key="1">
    <source>
        <dbReference type="EMBL" id="AHH10045.1"/>
    </source>
</evidence>
<gene>
    <name evidence="1" type="ORF">BPA_0031300</name>
</gene>
<protein>
    <submittedName>
        <fullName evidence="1">Putative cytosolic protein</fullName>
    </submittedName>
</protein>
<dbReference type="InterPro" id="IPR010875">
    <property type="entry name" value="DUF1506"/>
</dbReference>
<proteinExistence type="predicted"/>